<feature type="transmembrane region" description="Helical" evidence="7">
    <location>
        <begin position="58"/>
        <end position="79"/>
    </location>
</feature>
<dbReference type="PANTHER" id="PTHR22776:SF49">
    <property type="entry name" value="MARVEL DOMAIN-CONTAINING PROTEIN"/>
    <property type="match status" value="1"/>
</dbReference>
<dbReference type="PANTHER" id="PTHR22776">
    <property type="entry name" value="MARVEL-CONTAINING POTENTIAL LIPID RAFT-ASSOCIATED PROTEIN"/>
    <property type="match status" value="1"/>
</dbReference>
<evidence type="ECO:0000256" key="1">
    <source>
        <dbReference type="ARBA" id="ARBA00004141"/>
    </source>
</evidence>
<keyword evidence="10" id="KW-1185">Reference proteome</keyword>
<evidence type="ECO:0000256" key="6">
    <source>
        <dbReference type="SAM" id="MobiDB-lite"/>
    </source>
</evidence>
<gene>
    <name evidence="9" type="ORF">pdam_00014549</name>
</gene>
<dbReference type="AlphaFoldDB" id="A0A3M6TPA9"/>
<reference evidence="9 10" key="1">
    <citation type="journal article" date="2018" name="Sci. Rep.">
        <title>Comparative analysis of the Pocillopora damicornis genome highlights role of immune system in coral evolution.</title>
        <authorList>
            <person name="Cunning R."/>
            <person name="Bay R.A."/>
            <person name="Gillette P."/>
            <person name="Baker A.C."/>
            <person name="Traylor-Knowles N."/>
        </authorList>
    </citation>
    <scope>NUCLEOTIDE SEQUENCE [LARGE SCALE GENOMIC DNA]</scope>
    <source>
        <strain evidence="9">RSMAS</strain>
        <tissue evidence="9">Whole animal</tissue>
    </source>
</reference>
<evidence type="ECO:0000313" key="10">
    <source>
        <dbReference type="Proteomes" id="UP000275408"/>
    </source>
</evidence>
<keyword evidence="2 5" id="KW-0812">Transmembrane</keyword>
<organism evidence="9 10">
    <name type="scientific">Pocillopora damicornis</name>
    <name type="common">Cauliflower coral</name>
    <name type="synonym">Millepora damicornis</name>
    <dbReference type="NCBI Taxonomy" id="46731"/>
    <lineage>
        <taxon>Eukaryota</taxon>
        <taxon>Metazoa</taxon>
        <taxon>Cnidaria</taxon>
        <taxon>Anthozoa</taxon>
        <taxon>Hexacorallia</taxon>
        <taxon>Scleractinia</taxon>
        <taxon>Astrocoeniina</taxon>
        <taxon>Pocilloporidae</taxon>
        <taxon>Pocillopora</taxon>
    </lineage>
</organism>
<feature type="transmembrane region" description="Helical" evidence="7">
    <location>
        <begin position="145"/>
        <end position="165"/>
    </location>
</feature>
<dbReference type="Proteomes" id="UP000275408">
    <property type="component" value="Unassembled WGS sequence"/>
</dbReference>
<evidence type="ECO:0000256" key="3">
    <source>
        <dbReference type="ARBA" id="ARBA00022989"/>
    </source>
</evidence>
<name>A0A3M6TPA9_POCDA</name>
<dbReference type="OMA" id="ERIAINW"/>
<comment type="subcellular location">
    <subcellularLocation>
        <location evidence="1">Membrane</location>
        <topology evidence="1">Multi-pass membrane protein</topology>
    </subcellularLocation>
</comment>
<proteinExistence type="predicted"/>
<evidence type="ECO:0000256" key="2">
    <source>
        <dbReference type="ARBA" id="ARBA00022692"/>
    </source>
</evidence>
<evidence type="ECO:0000259" key="8">
    <source>
        <dbReference type="PROSITE" id="PS51225"/>
    </source>
</evidence>
<comment type="caution">
    <text evidence="9">The sequence shown here is derived from an EMBL/GenBank/DDBJ whole genome shotgun (WGS) entry which is preliminary data.</text>
</comment>
<dbReference type="OrthoDB" id="6258237at2759"/>
<dbReference type="GO" id="GO:0016020">
    <property type="term" value="C:membrane"/>
    <property type="evidence" value="ECO:0007669"/>
    <property type="project" value="UniProtKB-SubCell"/>
</dbReference>
<evidence type="ECO:0000313" key="9">
    <source>
        <dbReference type="EMBL" id="RMX43247.1"/>
    </source>
</evidence>
<dbReference type="InterPro" id="IPR050578">
    <property type="entry name" value="MARVEL-CKLF_proteins"/>
</dbReference>
<evidence type="ECO:0000256" key="7">
    <source>
        <dbReference type="SAM" id="Phobius"/>
    </source>
</evidence>
<evidence type="ECO:0000256" key="5">
    <source>
        <dbReference type="PROSITE-ProRule" id="PRU00581"/>
    </source>
</evidence>
<feature type="region of interest" description="Disordered" evidence="6">
    <location>
        <begin position="175"/>
        <end position="197"/>
    </location>
</feature>
<dbReference type="PROSITE" id="PS51225">
    <property type="entry name" value="MARVEL"/>
    <property type="match status" value="1"/>
</dbReference>
<dbReference type="InterPro" id="IPR008253">
    <property type="entry name" value="Marvel"/>
</dbReference>
<accession>A0A3M6TPA9</accession>
<feature type="domain" description="MARVEL" evidence="8">
    <location>
        <begin position="17"/>
        <end position="168"/>
    </location>
</feature>
<dbReference type="Pfam" id="PF01284">
    <property type="entry name" value="MARVEL"/>
    <property type="match status" value="1"/>
</dbReference>
<feature type="transmembrane region" description="Helical" evidence="7">
    <location>
        <begin position="91"/>
        <end position="112"/>
    </location>
</feature>
<dbReference type="EMBL" id="RCHS01003235">
    <property type="protein sequence ID" value="RMX43247.1"/>
    <property type="molecule type" value="Genomic_DNA"/>
</dbReference>
<keyword evidence="3 7" id="KW-1133">Transmembrane helix</keyword>
<feature type="transmembrane region" description="Helical" evidence="7">
    <location>
        <begin position="27"/>
        <end position="46"/>
    </location>
</feature>
<protein>
    <recommendedName>
        <fullName evidence="8">MARVEL domain-containing protein</fullName>
    </recommendedName>
</protein>
<evidence type="ECO:0000256" key="4">
    <source>
        <dbReference type="ARBA" id="ARBA00023136"/>
    </source>
</evidence>
<keyword evidence="4 5" id="KW-0472">Membrane</keyword>
<sequence>MEDPNLQMRQTGLDFNYLKSVPGLLKILEILGLLLAFACLSGFTLHYTDSRYGGRFDFFYFATITSWLVVIFLFILFLLRLYERIAINWNFFMAVYSPVTAFLLLLASSLVLDTAIHLRRAENKDGSGAYFRVCTVEPCGNVEAAGAFGIITMVLFAVDTVLFCLKNRNTSAAKQQTSFEGDNNDDGQPVESTGAEY</sequence>